<dbReference type="Proteomes" id="UP000005561">
    <property type="component" value="Unassembled WGS sequence"/>
</dbReference>
<dbReference type="EMBL" id="ACCL02000033">
    <property type="protein sequence ID" value="EET58422.1"/>
    <property type="molecule type" value="Genomic_DNA"/>
</dbReference>
<dbReference type="STRING" id="168384.SAMN05660368_04105"/>
<dbReference type="Pfam" id="PF01476">
    <property type="entry name" value="LysM"/>
    <property type="match status" value="1"/>
</dbReference>
<evidence type="ECO:0000259" key="2">
    <source>
        <dbReference type="PROSITE" id="PS51782"/>
    </source>
</evidence>
<keyword evidence="1" id="KW-0472">Membrane</keyword>
<name>C6LLV3_9FIRM</name>
<evidence type="ECO:0000313" key="3">
    <source>
        <dbReference type="EMBL" id="EET58422.1"/>
    </source>
</evidence>
<dbReference type="InterPro" id="IPR052196">
    <property type="entry name" value="Bact_Kbp"/>
</dbReference>
<dbReference type="AlphaFoldDB" id="C6LLV3"/>
<dbReference type="PANTHER" id="PTHR34700:SF3">
    <property type="entry name" value="PHAGE-LIKE ELEMENT PBSX PROTEIN XKDQ"/>
    <property type="match status" value="1"/>
</dbReference>
<sequence length="495" mass="55086">MYCAAVPFIPAGNGPGSRICAGIWLFFQLPCIRQNARWTFFSLSRRTDFIPLFPAHHLSKKLPVRGFCFAKICKKYVLVWFQKGVSINMPEISKEWKMPKNIRQIGDGGGERKVYVEDYVITFLEKISAEDAQKKAVLLGEVHEPEQYPCIFVSGAIEADSLSMDEGERGALQEKIQRCFAGKSVVGWFMTAEESPVCKVPEMKEIFQKEFPGEDQVLIVRDAQEEETSVFRMEGDEPVMQPGFYIYYDKNPAMQEYMIAQSGGKSVEKEEPVKDDAIKRFRKIIKEKKKMPQIAIPAKGRLVYLTGGLLVVTVLALGVTMVYNYDKMKEVEQNLARLTSNVDSQSSYLEEDAEAAQVMLHMEDDAALQNGISAGRQTEETEETELLTETVTPQTAGSSAEAEDSPAAQIMQDNNAVQEEGITQTEAQTESTEDADTTVQTTAVARASYTVKAGDTLAGISEMYYGSLDKVAEICTLNGIDDENTILPGQKILLP</sequence>
<dbReference type="PROSITE" id="PS51782">
    <property type="entry name" value="LYSM"/>
    <property type="match status" value="1"/>
</dbReference>
<proteinExistence type="predicted"/>
<dbReference type="eggNOG" id="COG1388">
    <property type="taxonomic scope" value="Bacteria"/>
</dbReference>
<reference evidence="3" key="1">
    <citation type="submission" date="2009-07" db="EMBL/GenBank/DDBJ databases">
        <authorList>
            <person name="Weinstock G."/>
            <person name="Sodergren E."/>
            <person name="Clifton S."/>
            <person name="Fulton L."/>
            <person name="Fulton B."/>
            <person name="Courtney L."/>
            <person name="Fronick C."/>
            <person name="Harrison M."/>
            <person name="Strong C."/>
            <person name="Farmer C."/>
            <person name="Delahaunty K."/>
            <person name="Markovic C."/>
            <person name="Hall O."/>
            <person name="Minx P."/>
            <person name="Tomlinson C."/>
            <person name="Mitreva M."/>
            <person name="Nelson J."/>
            <person name="Hou S."/>
            <person name="Wollam A."/>
            <person name="Pepin K.H."/>
            <person name="Johnson M."/>
            <person name="Bhonagiri V."/>
            <person name="Nash W.E."/>
            <person name="Warren W."/>
            <person name="Chinwalla A."/>
            <person name="Mardis E.R."/>
            <person name="Wilson R.K."/>
        </authorList>
    </citation>
    <scope>NUCLEOTIDE SEQUENCE [LARGE SCALE GENOMIC DNA]</scope>
    <source>
        <strain evidence="3">DSM 14469</strain>
    </source>
</reference>
<evidence type="ECO:0000313" key="4">
    <source>
        <dbReference type="Proteomes" id="UP000005561"/>
    </source>
</evidence>
<comment type="caution">
    <text evidence="3">The sequence shown here is derived from an EMBL/GenBank/DDBJ whole genome shotgun (WGS) entry which is preliminary data.</text>
</comment>
<organism evidence="3 4">
    <name type="scientific">Marvinbryantia formatexigens DSM 14469</name>
    <dbReference type="NCBI Taxonomy" id="478749"/>
    <lineage>
        <taxon>Bacteria</taxon>
        <taxon>Bacillati</taxon>
        <taxon>Bacillota</taxon>
        <taxon>Clostridia</taxon>
        <taxon>Lachnospirales</taxon>
        <taxon>Lachnospiraceae</taxon>
        <taxon>Marvinbryantia</taxon>
    </lineage>
</organism>
<keyword evidence="1" id="KW-1133">Transmembrane helix</keyword>
<dbReference type="SMART" id="SM00257">
    <property type="entry name" value="LysM"/>
    <property type="match status" value="1"/>
</dbReference>
<feature type="domain" description="LysM" evidence="2">
    <location>
        <begin position="447"/>
        <end position="494"/>
    </location>
</feature>
<dbReference type="SUPFAM" id="SSF54106">
    <property type="entry name" value="LysM domain"/>
    <property type="match status" value="1"/>
</dbReference>
<gene>
    <name evidence="3" type="ORF">BRYFOR_09652</name>
</gene>
<keyword evidence="1" id="KW-0812">Transmembrane</keyword>
<dbReference type="Gene3D" id="3.10.350.10">
    <property type="entry name" value="LysM domain"/>
    <property type="match status" value="1"/>
</dbReference>
<feature type="transmembrane region" description="Helical" evidence="1">
    <location>
        <begin position="302"/>
        <end position="323"/>
    </location>
</feature>
<accession>C6LLV3</accession>
<keyword evidence="4" id="KW-1185">Reference proteome</keyword>
<evidence type="ECO:0000256" key="1">
    <source>
        <dbReference type="SAM" id="Phobius"/>
    </source>
</evidence>
<dbReference type="InterPro" id="IPR036779">
    <property type="entry name" value="LysM_dom_sf"/>
</dbReference>
<dbReference type="InterPro" id="IPR018392">
    <property type="entry name" value="LysM"/>
</dbReference>
<dbReference type="PANTHER" id="PTHR34700">
    <property type="entry name" value="POTASSIUM BINDING PROTEIN KBP"/>
    <property type="match status" value="1"/>
</dbReference>
<protein>
    <submittedName>
        <fullName evidence="3">LysM domain protein</fullName>
    </submittedName>
</protein>
<dbReference type="CDD" id="cd00118">
    <property type="entry name" value="LysM"/>
    <property type="match status" value="1"/>
</dbReference>